<name>A0A6H5H0B8_9HEMI</name>
<protein>
    <submittedName>
        <fullName evidence="2">Uncharacterized protein</fullName>
    </submittedName>
</protein>
<reference evidence="2 3" key="1">
    <citation type="submission" date="2020-02" db="EMBL/GenBank/DDBJ databases">
        <authorList>
            <person name="Ferguson B K."/>
        </authorList>
    </citation>
    <scope>NUCLEOTIDE SEQUENCE [LARGE SCALE GENOMIC DNA]</scope>
</reference>
<feature type="region of interest" description="Disordered" evidence="1">
    <location>
        <begin position="115"/>
        <end position="150"/>
    </location>
</feature>
<organism evidence="2 3">
    <name type="scientific">Nesidiocoris tenuis</name>
    <dbReference type="NCBI Taxonomy" id="355587"/>
    <lineage>
        <taxon>Eukaryota</taxon>
        <taxon>Metazoa</taxon>
        <taxon>Ecdysozoa</taxon>
        <taxon>Arthropoda</taxon>
        <taxon>Hexapoda</taxon>
        <taxon>Insecta</taxon>
        <taxon>Pterygota</taxon>
        <taxon>Neoptera</taxon>
        <taxon>Paraneoptera</taxon>
        <taxon>Hemiptera</taxon>
        <taxon>Heteroptera</taxon>
        <taxon>Panheteroptera</taxon>
        <taxon>Cimicomorpha</taxon>
        <taxon>Miridae</taxon>
        <taxon>Dicyphina</taxon>
        <taxon>Nesidiocoris</taxon>
    </lineage>
</organism>
<evidence type="ECO:0000313" key="3">
    <source>
        <dbReference type="Proteomes" id="UP000479000"/>
    </source>
</evidence>
<gene>
    <name evidence="2" type="ORF">NTEN_LOCUS15494</name>
</gene>
<dbReference type="Proteomes" id="UP000479000">
    <property type="component" value="Unassembled WGS sequence"/>
</dbReference>
<evidence type="ECO:0000313" key="2">
    <source>
        <dbReference type="EMBL" id="CAB0010450.1"/>
    </source>
</evidence>
<dbReference type="AlphaFoldDB" id="A0A6H5H0B8"/>
<dbReference type="EMBL" id="CADCXU010023035">
    <property type="protein sequence ID" value="CAB0010450.1"/>
    <property type="molecule type" value="Genomic_DNA"/>
</dbReference>
<evidence type="ECO:0000256" key="1">
    <source>
        <dbReference type="SAM" id="MobiDB-lite"/>
    </source>
</evidence>
<proteinExistence type="predicted"/>
<feature type="non-terminal residue" evidence="2">
    <location>
        <position position="1"/>
    </location>
</feature>
<keyword evidence="3" id="KW-1185">Reference proteome</keyword>
<sequence length="335" mass="37913">KELYFAKIAASIYPKSATLEFEAETSPFITRFCLAVYHDRIFGRWSGGNGNVAWKGQRNFLNTTPTPPRPITQDKVLTESHEFNKTRLILIRKCLENVLEPSACRNSKFEGKVATQRQIYEKQRSGTGRRSRARNISPGKLSGRPRRRLELGQLDGRGQQTRTRVNGSIVIVLKSRIGTELRKTLFLIHIYSESLPEQVSVCPCVQCIKSKRMPEEERKSKCFTTYFKQKHYLQIVCIKRSICYEAHAPGILHKGAHGSFRTGSINTAKAPSSGDLDPVLIHNVALFIDIQGRVREGFYFGHSTNLSGRSLVENRRKYGGIFSTPATLRAGFTYI</sequence>
<accession>A0A6H5H0B8</accession>